<keyword evidence="3" id="KW-1185">Reference proteome</keyword>
<protein>
    <submittedName>
        <fullName evidence="2">DUF2721 domain-containing protein</fullName>
    </submittedName>
</protein>
<keyword evidence="1" id="KW-1133">Transmembrane helix</keyword>
<comment type="caution">
    <text evidence="2">The sequence shown here is derived from an EMBL/GenBank/DDBJ whole genome shotgun (WGS) entry which is preliminary data.</text>
</comment>
<keyword evidence="1" id="KW-0812">Transmembrane</keyword>
<dbReference type="Pfam" id="PF11026">
    <property type="entry name" value="DUF2721"/>
    <property type="match status" value="1"/>
</dbReference>
<accession>A0ABT3ZYZ2</accession>
<evidence type="ECO:0000313" key="2">
    <source>
        <dbReference type="EMBL" id="MCY1073959.1"/>
    </source>
</evidence>
<dbReference type="RefSeq" id="WP_267532945.1">
    <property type="nucleotide sequence ID" value="NZ_JAPNKA010000001.1"/>
</dbReference>
<evidence type="ECO:0000256" key="1">
    <source>
        <dbReference type="SAM" id="Phobius"/>
    </source>
</evidence>
<proteinExistence type="predicted"/>
<name>A0ABT3ZYZ2_9BACT</name>
<feature type="transmembrane region" description="Helical" evidence="1">
    <location>
        <begin position="115"/>
        <end position="138"/>
    </location>
</feature>
<dbReference type="InterPro" id="IPR021279">
    <property type="entry name" value="DUF2721"/>
</dbReference>
<evidence type="ECO:0000313" key="3">
    <source>
        <dbReference type="Proteomes" id="UP001207654"/>
    </source>
</evidence>
<sequence>MDATGGMDISSIRVIGAAVTPAVMVSACGILATGLDNQIARMTARTRDMLKEWRSLPEDNPRREVLRLEVAILDRRHLLLARALGMAYGALISFVVTSLLYLSQRRFGVSDVLPVLSFSVGVVLLGALAVFALASLRLGRDALELEKREMFGIVVQPGPGGERHK</sequence>
<dbReference type="EMBL" id="JAPNKA010000001">
    <property type="protein sequence ID" value="MCY1073959.1"/>
    <property type="molecule type" value="Genomic_DNA"/>
</dbReference>
<keyword evidence="1" id="KW-0472">Membrane</keyword>
<organism evidence="2 3">
    <name type="scientific">Archangium lansingense</name>
    <dbReference type="NCBI Taxonomy" id="2995310"/>
    <lineage>
        <taxon>Bacteria</taxon>
        <taxon>Pseudomonadati</taxon>
        <taxon>Myxococcota</taxon>
        <taxon>Myxococcia</taxon>
        <taxon>Myxococcales</taxon>
        <taxon>Cystobacterineae</taxon>
        <taxon>Archangiaceae</taxon>
        <taxon>Archangium</taxon>
    </lineage>
</organism>
<feature type="transmembrane region" description="Helical" evidence="1">
    <location>
        <begin position="12"/>
        <end position="35"/>
    </location>
</feature>
<gene>
    <name evidence="2" type="ORF">OV287_05625</name>
</gene>
<dbReference type="Proteomes" id="UP001207654">
    <property type="component" value="Unassembled WGS sequence"/>
</dbReference>
<reference evidence="2 3" key="1">
    <citation type="submission" date="2022-11" db="EMBL/GenBank/DDBJ databases">
        <title>Minimal conservation of predation-associated metabolite biosynthetic gene clusters underscores biosynthetic potential of Myxococcota including descriptions for ten novel species: Archangium lansinium sp. nov., Myxococcus landrumus sp. nov., Nannocystis bai.</title>
        <authorList>
            <person name="Ahearne A."/>
            <person name="Stevens C."/>
            <person name="Phillips K."/>
        </authorList>
    </citation>
    <scope>NUCLEOTIDE SEQUENCE [LARGE SCALE GENOMIC DNA]</scope>
    <source>
        <strain evidence="2 3">MIWBW</strain>
    </source>
</reference>
<feature type="transmembrane region" description="Helical" evidence="1">
    <location>
        <begin position="83"/>
        <end position="103"/>
    </location>
</feature>